<evidence type="ECO:0000313" key="1">
    <source>
        <dbReference type="EMBL" id="KXP00870.1"/>
    </source>
</evidence>
<keyword evidence="2" id="KW-1185">Reference proteome</keyword>
<organism evidence="1 2">
    <name type="scientific">Tsukamurella pseudospumae</name>
    <dbReference type="NCBI Taxonomy" id="239498"/>
    <lineage>
        <taxon>Bacteria</taxon>
        <taxon>Bacillati</taxon>
        <taxon>Actinomycetota</taxon>
        <taxon>Actinomycetes</taxon>
        <taxon>Mycobacteriales</taxon>
        <taxon>Tsukamurellaceae</taxon>
        <taxon>Tsukamurella</taxon>
    </lineage>
</organism>
<reference evidence="1 2" key="1">
    <citation type="submission" date="2016-02" db="EMBL/GenBank/DDBJ databases">
        <authorList>
            <person name="Teng J.L."/>
            <person name="Tang Y."/>
            <person name="Huang Y."/>
            <person name="Guo F."/>
            <person name="Wei W."/>
            <person name="Chen J.H."/>
            <person name="Wong S.Y."/>
            <person name="Lau S.K."/>
            <person name="Woo P.C."/>
        </authorList>
    </citation>
    <scope>NUCLEOTIDE SEQUENCE [LARGE SCALE GENOMIC DNA]</scope>
    <source>
        <strain evidence="1 2">JCM 13375</strain>
    </source>
</reference>
<evidence type="ECO:0000313" key="2">
    <source>
        <dbReference type="Proteomes" id="UP000070409"/>
    </source>
</evidence>
<sequence length="89" mass="9612">MPQPKGLRLGDPDDHDPLAVQRALTAYRGPLRQPCLVHVTNPADRARIVQLAAEGELTRTQAARLLHCSGSAINAYLTELALITMETAA</sequence>
<protein>
    <recommendedName>
        <fullName evidence="3">RNA polymerase sigma factor 70 region 4 type 2 domain-containing protein</fullName>
    </recommendedName>
</protein>
<dbReference type="RefSeq" id="WP_068743625.1">
    <property type="nucleotide sequence ID" value="NZ_LSRE01000002.1"/>
</dbReference>
<name>A0A137ZRR9_9ACTN</name>
<evidence type="ECO:0008006" key="3">
    <source>
        <dbReference type="Google" id="ProtNLM"/>
    </source>
</evidence>
<comment type="caution">
    <text evidence="1">The sequence shown here is derived from an EMBL/GenBank/DDBJ whole genome shotgun (WGS) entry which is preliminary data.</text>
</comment>
<dbReference type="EMBL" id="LSRE01000002">
    <property type="protein sequence ID" value="KXP00870.1"/>
    <property type="molecule type" value="Genomic_DNA"/>
</dbReference>
<accession>A0A137ZRR9</accession>
<dbReference type="Proteomes" id="UP000070409">
    <property type="component" value="Unassembled WGS sequence"/>
</dbReference>
<proteinExistence type="predicted"/>
<gene>
    <name evidence="1" type="ORF">AXK61_12740</name>
</gene>